<dbReference type="KEGG" id="fcy:FRACYDRAFT_237016"/>
<feature type="compositionally biased region" description="Polar residues" evidence="1">
    <location>
        <begin position="437"/>
        <end position="461"/>
    </location>
</feature>
<dbReference type="Pfam" id="PF20710">
    <property type="entry name" value="DUF6824"/>
    <property type="match status" value="1"/>
</dbReference>
<evidence type="ECO:0000259" key="2">
    <source>
        <dbReference type="Pfam" id="PF20710"/>
    </source>
</evidence>
<accession>A0A1E7FKT1</accession>
<feature type="compositionally biased region" description="Polar residues" evidence="1">
    <location>
        <begin position="411"/>
        <end position="426"/>
    </location>
</feature>
<sequence length="479" mass="53184">MDYSSSDIDTDTDTDTMTYIEEPNENDILLGRGGKNNQWTGNDGLRTMAQSRCIEYQTAQKRAKSEISRELVQGVHNLDPPGRYLRKCSNTKGSIRWEVATDKVAREKTSQVLRDAIHAKKLLNREDVVHNKMKKTTGRVSSSTTTGSVGKVRKVRKEKGEEAHNKLKRTPVKKSSEQGCQRLPASASALASVTSTGSSNGRLLMGNRPTEHTFSPDTFPLPHPYTSSYGYSSSYGRVPISEAFLNRRYSREDATHFAMGSSSFPYQYPVTPSSSNIAISTAKKRRQRYCQESPLVHGYHHYDPIHQYPYPTPIRQNTPPPAGMRPVSMGTSPPNTKLRGLEFSPPAIRMHGMLPEHSCNAPFSSDRRNSSSLPQIAVKQEDDYSNRRGLVFSPPAMSVHGMISGNSCSSVDTPFSSGKRSSSTLQIKVKQEDNSTCDETIQLPSTSNQQLHLSTTDSRGSNPEFDFLLNDDVLSDSEH</sequence>
<evidence type="ECO:0000313" key="3">
    <source>
        <dbReference type="EMBL" id="OEU18737.1"/>
    </source>
</evidence>
<gene>
    <name evidence="3" type="ORF">FRACYDRAFT_237016</name>
</gene>
<organism evidence="3 4">
    <name type="scientific">Fragilariopsis cylindrus CCMP1102</name>
    <dbReference type="NCBI Taxonomy" id="635003"/>
    <lineage>
        <taxon>Eukaryota</taxon>
        <taxon>Sar</taxon>
        <taxon>Stramenopiles</taxon>
        <taxon>Ochrophyta</taxon>
        <taxon>Bacillariophyta</taxon>
        <taxon>Bacillariophyceae</taxon>
        <taxon>Bacillariophycidae</taxon>
        <taxon>Bacillariales</taxon>
        <taxon>Bacillariaceae</taxon>
        <taxon>Fragilariopsis</taxon>
    </lineage>
</organism>
<evidence type="ECO:0000256" key="1">
    <source>
        <dbReference type="SAM" id="MobiDB-lite"/>
    </source>
</evidence>
<dbReference type="EMBL" id="KV784356">
    <property type="protein sequence ID" value="OEU18737.1"/>
    <property type="molecule type" value="Genomic_DNA"/>
</dbReference>
<evidence type="ECO:0000313" key="4">
    <source>
        <dbReference type="Proteomes" id="UP000095751"/>
    </source>
</evidence>
<feature type="compositionally biased region" description="Low complexity" evidence="1">
    <location>
        <begin position="138"/>
        <end position="150"/>
    </location>
</feature>
<dbReference type="InParanoid" id="A0A1E7FKT1"/>
<dbReference type="OrthoDB" id="48547at2759"/>
<protein>
    <recommendedName>
        <fullName evidence="2">DUF6824 domain-containing protein</fullName>
    </recommendedName>
</protein>
<keyword evidence="4" id="KW-1185">Reference proteome</keyword>
<dbReference type="AlphaFoldDB" id="A0A1E7FKT1"/>
<proteinExistence type="predicted"/>
<feature type="region of interest" description="Disordered" evidence="1">
    <location>
        <begin position="411"/>
        <end position="464"/>
    </location>
</feature>
<name>A0A1E7FKT1_9STRA</name>
<dbReference type="InterPro" id="IPR049227">
    <property type="entry name" value="DUF6824"/>
</dbReference>
<feature type="region of interest" description="Disordered" evidence="1">
    <location>
        <begin position="134"/>
        <end position="203"/>
    </location>
</feature>
<feature type="compositionally biased region" description="Low complexity" evidence="1">
    <location>
        <begin position="185"/>
        <end position="199"/>
    </location>
</feature>
<reference evidence="3 4" key="1">
    <citation type="submission" date="2016-09" db="EMBL/GenBank/DDBJ databases">
        <title>Extensive genetic diversity and differential bi-allelic expression allows diatom success in the polar Southern Ocean.</title>
        <authorList>
            <consortium name="DOE Joint Genome Institute"/>
            <person name="Mock T."/>
            <person name="Otillar R.P."/>
            <person name="Strauss J."/>
            <person name="Dupont C."/>
            <person name="Frickenhaus S."/>
            <person name="Maumus F."/>
            <person name="Mcmullan M."/>
            <person name="Sanges R."/>
            <person name="Schmutz J."/>
            <person name="Toseland A."/>
            <person name="Valas R."/>
            <person name="Veluchamy A."/>
            <person name="Ward B.J."/>
            <person name="Allen A."/>
            <person name="Barry K."/>
            <person name="Falciatore A."/>
            <person name="Ferrante M."/>
            <person name="Fortunato A.E."/>
            <person name="Gloeckner G."/>
            <person name="Gruber A."/>
            <person name="Hipkin R."/>
            <person name="Janech M."/>
            <person name="Kroth P."/>
            <person name="Leese F."/>
            <person name="Lindquist E."/>
            <person name="Lyon B.R."/>
            <person name="Martin J."/>
            <person name="Mayer C."/>
            <person name="Parker M."/>
            <person name="Quesneville H."/>
            <person name="Raymond J."/>
            <person name="Uhlig C."/>
            <person name="Valentin K.U."/>
            <person name="Worden A.Z."/>
            <person name="Armbrust E.V."/>
            <person name="Bowler C."/>
            <person name="Green B."/>
            <person name="Moulton V."/>
            <person name="Van Oosterhout C."/>
            <person name="Grigoriev I."/>
        </authorList>
    </citation>
    <scope>NUCLEOTIDE SEQUENCE [LARGE SCALE GENOMIC DNA]</scope>
    <source>
        <strain evidence="3 4">CCMP1102</strain>
    </source>
</reference>
<feature type="domain" description="DUF6824" evidence="2">
    <location>
        <begin position="27"/>
        <end position="115"/>
    </location>
</feature>
<dbReference type="Proteomes" id="UP000095751">
    <property type="component" value="Unassembled WGS sequence"/>
</dbReference>